<proteinExistence type="predicted"/>
<feature type="transmembrane region" description="Helical" evidence="1">
    <location>
        <begin position="154"/>
        <end position="173"/>
    </location>
</feature>
<dbReference type="GO" id="GO:0005886">
    <property type="term" value="C:plasma membrane"/>
    <property type="evidence" value="ECO:0007669"/>
    <property type="project" value="InterPro"/>
</dbReference>
<organism evidence="2 3">
    <name type="scientific">Soehngenia longivitae</name>
    <dbReference type="NCBI Taxonomy" id="2562294"/>
    <lineage>
        <taxon>Bacteria</taxon>
        <taxon>Bacillati</taxon>
        <taxon>Bacillota</taxon>
        <taxon>Tissierellia</taxon>
        <taxon>Tissierellales</taxon>
        <taxon>Tissierellaceae</taxon>
        <taxon>Soehngenia</taxon>
    </lineage>
</organism>
<feature type="transmembrane region" description="Helical" evidence="1">
    <location>
        <begin position="45"/>
        <end position="67"/>
    </location>
</feature>
<accession>A0A4Z0D2M6</accession>
<dbReference type="Gene3D" id="1.10.1760.20">
    <property type="match status" value="1"/>
</dbReference>
<feature type="transmembrane region" description="Helical" evidence="1">
    <location>
        <begin position="112"/>
        <end position="134"/>
    </location>
</feature>
<name>A0A4Z0D2M6_9FIRM</name>
<keyword evidence="1" id="KW-0812">Transmembrane</keyword>
<evidence type="ECO:0000313" key="2">
    <source>
        <dbReference type="EMBL" id="TFZ39578.1"/>
    </source>
</evidence>
<comment type="caution">
    <text evidence="2">The sequence shown here is derived from an EMBL/GenBank/DDBJ whole genome shotgun (WGS) entry which is preliminary data.</text>
</comment>
<dbReference type="NCBIfam" id="TIGR02357">
    <property type="entry name" value="ECF_ThiT_YuaJ"/>
    <property type="match status" value="1"/>
</dbReference>
<evidence type="ECO:0000313" key="3">
    <source>
        <dbReference type="Proteomes" id="UP000298381"/>
    </source>
</evidence>
<dbReference type="InterPro" id="IPR012651">
    <property type="entry name" value="Thia_Transptr_ThiT"/>
</dbReference>
<evidence type="ECO:0000256" key="1">
    <source>
        <dbReference type="SAM" id="Phobius"/>
    </source>
</evidence>
<dbReference type="RefSeq" id="WP_135271542.1">
    <property type="nucleotide sequence ID" value="NZ_SRIB01000011.1"/>
</dbReference>
<dbReference type="Proteomes" id="UP000298381">
    <property type="component" value="Unassembled WGS sequence"/>
</dbReference>
<keyword evidence="1" id="KW-1133">Transmembrane helix</keyword>
<dbReference type="Pfam" id="PF09515">
    <property type="entry name" value="Thia_YuaJ"/>
    <property type="match status" value="1"/>
</dbReference>
<keyword evidence="3" id="KW-1185">Reference proteome</keyword>
<sequence length="183" mass="20476">MKRKTNVLMLAEGGMMIALSILLGYIEIYQMPNGGSVSAGKMIPIIIYSLRWGVLPGISVGAIYGILDFILKPFFFHPIQLLLDYPIAFGILGIAGFAKIRSDQKNGYFPMILWTTLAVLGRLISHVISGVVFFSEYAGSQNPIVYSFIYNATYLVPELIISLIVLIIIWKPLKNYIVNNRQR</sequence>
<protein>
    <submittedName>
        <fullName evidence="2">Energy-coupled thiamine transporter ThiT</fullName>
    </submittedName>
</protein>
<feature type="transmembrane region" description="Helical" evidence="1">
    <location>
        <begin position="79"/>
        <end position="100"/>
    </location>
</feature>
<reference evidence="2 3" key="1">
    <citation type="submission" date="2019-03" db="EMBL/GenBank/DDBJ databases">
        <title>Draft genome sequence data and analysis of a Fermenting Bacterium, Soehngenia longevitae strain 1933PT, isolated from petroleum reservoir in Azerbaijan.</title>
        <authorList>
            <person name="Grouzdev D.S."/>
            <person name="Bidzhieva S.K."/>
            <person name="Sokolova D.S."/>
            <person name="Tourova T.P."/>
            <person name="Poltaraus A.B."/>
            <person name="Nazina T.N."/>
        </authorList>
    </citation>
    <scope>NUCLEOTIDE SEQUENCE [LARGE SCALE GENOMIC DNA]</scope>
    <source>
        <strain evidence="2 3">1933P</strain>
    </source>
</reference>
<dbReference type="AlphaFoldDB" id="A0A4Z0D2M6"/>
<dbReference type="GO" id="GO:0015234">
    <property type="term" value="F:thiamine transmembrane transporter activity"/>
    <property type="evidence" value="ECO:0007669"/>
    <property type="project" value="InterPro"/>
</dbReference>
<feature type="transmembrane region" description="Helical" evidence="1">
    <location>
        <begin position="6"/>
        <end position="25"/>
    </location>
</feature>
<keyword evidence="1" id="KW-0472">Membrane</keyword>
<dbReference type="OrthoDB" id="9795813at2"/>
<dbReference type="EMBL" id="SRIB01000011">
    <property type="protein sequence ID" value="TFZ39578.1"/>
    <property type="molecule type" value="Genomic_DNA"/>
</dbReference>
<gene>
    <name evidence="2" type="primary">thiT</name>
    <name evidence="2" type="ORF">E4100_08110</name>
</gene>